<dbReference type="EMBL" id="JANCMW010000010">
    <property type="protein sequence ID" value="MDF0751506.1"/>
    <property type="molecule type" value="Genomic_DNA"/>
</dbReference>
<name>A0ABT5YCT9_9GAMM</name>
<accession>A0ABT5YCT9</accession>
<evidence type="ECO:0000313" key="1">
    <source>
        <dbReference type="EMBL" id="MDF0751506.1"/>
    </source>
</evidence>
<gene>
    <name evidence="1" type="ORF">NLU14_14865</name>
</gene>
<dbReference type="Proteomes" id="UP001143391">
    <property type="component" value="Unassembled WGS sequence"/>
</dbReference>
<comment type="caution">
    <text evidence="1">The sequence shown here is derived from an EMBL/GenBank/DDBJ whole genome shotgun (WGS) entry which is preliminary data.</text>
</comment>
<evidence type="ECO:0000313" key="2">
    <source>
        <dbReference type="Proteomes" id="UP001143391"/>
    </source>
</evidence>
<proteinExistence type="predicted"/>
<keyword evidence="2" id="KW-1185">Reference proteome</keyword>
<protein>
    <submittedName>
        <fullName evidence="1">Uncharacterized protein</fullName>
    </submittedName>
</protein>
<reference evidence="1" key="1">
    <citation type="submission" date="2022-07" db="EMBL/GenBank/DDBJ databases">
        <title>Marinobacter iranensis a new bacterium isolate from a hipersaline lake in Iran.</title>
        <authorList>
            <person name="Mohammad A.M.A."/>
            <person name="Cristina S.-P."/>
            <person name="Antonio V."/>
        </authorList>
    </citation>
    <scope>NUCLEOTIDE SEQUENCE</scope>
    <source>
        <strain evidence="1">71-i</strain>
    </source>
</reference>
<organism evidence="1 2">
    <name type="scientific">Marinobacter iranensis</name>
    <dbReference type="NCBI Taxonomy" id="2962607"/>
    <lineage>
        <taxon>Bacteria</taxon>
        <taxon>Pseudomonadati</taxon>
        <taxon>Pseudomonadota</taxon>
        <taxon>Gammaproteobacteria</taxon>
        <taxon>Pseudomonadales</taxon>
        <taxon>Marinobacteraceae</taxon>
        <taxon>Marinobacter</taxon>
    </lineage>
</organism>
<dbReference type="RefSeq" id="WP_275707851.1">
    <property type="nucleotide sequence ID" value="NZ_JANCMW010000010.1"/>
</dbReference>
<sequence length="109" mass="10579">MGVQTIVGGGGESPSVSITVNAESSNAVTIYDLAGVGAQTGIDGGQGLVFEGGGFGGKGYEGVYGGVGIGVGAPIGGSGYATYTSNVIIINIPDVYDAIMRKLIGGSCD</sequence>